<dbReference type="RefSeq" id="WP_006040593.1">
    <property type="nucleotide sequence ID" value="NZ_AEDD01000015.1"/>
</dbReference>
<dbReference type="Proteomes" id="UP000005387">
    <property type="component" value="Unassembled WGS sequence"/>
</dbReference>
<evidence type="ECO:0000313" key="1">
    <source>
        <dbReference type="EMBL" id="EFM08601.1"/>
    </source>
</evidence>
<gene>
    <name evidence="1" type="ORF">PaecuDRAFT_4612</name>
</gene>
<evidence type="ECO:0000313" key="2">
    <source>
        <dbReference type="Proteomes" id="UP000005387"/>
    </source>
</evidence>
<organism evidence="1 2">
    <name type="scientific">Paenibacillus curdlanolyticus YK9</name>
    <dbReference type="NCBI Taxonomy" id="717606"/>
    <lineage>
        <taxon>Bacteria</taxon>
        <taxon>Bacillati</taxon>
        <taxon>Bacillota</taxon>
        <taxon>Bacilli</taxon>
        <taxon>Bacillales</taxon>
        <taxon>Paenibacillaceae</taxon>
        <taxon>Paenibacillus</taxon>
    </lineage>
</organism>
<accession>E0IG21</accession>
<sequence>MARTKNKRVAGVSKLDHRVTVQLKEWAGLSGFYGYKDMDLEQVLALLNTEGWKTEVDSSDPNARILIMLKGDTVRKGKFVMDDKGRALKLH</sequence>
<proteinExistence type="predicted"/>
<dbReference type="OrthoDB" id="2617812at2"/>
<reference evidence="1 2" key="1">
    <citation type="submission" date="2010-07" db="EMBL/GenBank/DDBJ databases">
        <title>The draft genome of Paenibacillus curdlanolyticus YK9.</title>
        <authorList>
            <consortium name="US DOE Joint Genome Institute (JGI-PGF)"/>
            <person name="Lucas S."/>
            <person name="Copeland A."/>
            <person name="Lapidus A."/>
            <person name="Cheng J.-F."/>
            <person name="Bruce D."/>
            <person name="Goodwin L."/>
            <person name="Pitluck S."/>
            <person name="Land M.L."/>
            <person name="Hauser L."/>
            <person name="Chang Y.-J."/>
            <person name="Jeffries C."/>
            <person name="Anderson I.J."/>
            <person name="Johnson E."/>
            <person name="Loganathan U."/>
            <person name="Mulhopadhyay B."/>
            <person name="Kyrpides N."/>
            <person name="Woyke T.J."/>
        </authorList>
    </citation>
    <scope>NUCLEOTIDE SEQUENCE [LARGE SCALE GENOMIC DNA]</scope>
    <source>
        <strain evidence="1 2">YK9</strain>
    </source>
</reference>
<keyword evidence="2" id="KW-1185">Reference proteome</keyword>
<protein>
    <submittedName>
        <fullName evidence="1">Uncharacterized protein</fullName>
    </submittedName>
</protein>
<name>E0IG21_9BACL</name>
<dbReference type="EMBL" id="AEDD01000015">
    <property type="protein sequence ID" value="EFM08601.1"/>
    <property type="molecule type" value="Genomic_DNA"/>
</dbReference>
<dbReference type="AlphaFoldDB" id="E0IG21"/>